<evidence type="ECO:0000313" key="2">
    <source>
        <dbReference type="EMBL" id="MBB1124909.1"/>
    </source>
</evidence>
<gene>
    <name evidence="2" type="ORF">HUK38_01510</name>
</gene>
<sequence>MAWSNGQQWPASSGSDRSPSTTDSISIQRVGNCPAAWGVGAVSWWAVAGPASSILFG</sequence>
<accession>A0A839HCZ9</accession>
<dbReference type="RefSeq" id="WP_182582021.1">
    <property type="nucleotide sequence ID" value="NZ_JABVCQ010000003.1"/>
</dbReference>
<keyword evidence="3" id="KW-1185">Reference proteome</keyword>
<comment type="caution">
    <text evidence="2">The sequence shown here is derived from an EMBL/GenBank/DDBJ whole genome shotgun (WGS) entry which is preliminary data.</text>
</comment>
<proteinExistence type="predicted"/>
<feature type="region of interest" description="Disordered" evidence="1">
    <location>
        <begin position="1"/>
        <end position="26"/>
    </location>
</feature>
<organism evidence="2 3">
    <name type="scientific">Thiospirillum jenense</name>
    <dbReference type="NCBI Taxonomy" id="1653858"/>
    <lineage>
        <taxon>Bacteria</taxon>
        <taxon>Pseudomonadati</taxon>
        <taxon>Pseudomonadota</taxon>
        <taxon>Gammaproteobacteria</taxon>
        <taxon>Chromatiales</taxon>
        <taxon>Chromatiaceae</taxon>
        <taxon>Thiospirillum</taxon>
    </lineage>
</organism>
<dbReference type="EMBL" id="JABVCQ010000003">
    <property type="protein sequence ID" value="MBB1124909.1"/>
    <property type="molecule type" value="Genomic_DNA"/>
</dbReference>
<reference evidence="2 3" key="1">
    <citation type="journal article" date="2020" name="Arch. Microbiol.">
        <title>The genome sequence of the giant phototrophic gammaproteobacterium Thiospirillum jenense gives insight into its physiological properties and phylogenetic relationships.</title>
        <authorList>
            <person name="Imhoff J.F."/>
            <person name="Meyer T.E."/>
            <person name="Kyndt J.A."/>
        </authorList>
    </citation>
    <scope>NUCLEOTIDE SEQUENCE [LARGE SCALE GENOMIC DNA]</scope>
    <source>
        <strain evidence="2 3">DSM 216</strain>
    </source>
</reference>
<evidence type="ECO:0000313" key="3">
    <source>
        <dbReference type="Proteomes" id="UP000548632"/>
    </source>
</evidence>
<evidence type="ECO:0000256" key="1">
    <source>
        <dbReference type="SAM" id="MobiDB-lite"/>
    </source>
</evidence>
<dbReference type="Proteomes" id="UP000548632">
    <property type="component" value="Unassembled WGS sequence"/>
</dbReference>
<dbReference type="AlphaFoldDB" id="A0A839HCZ9"/>
<protein>
    <submittedName>
        <fullName evidence="2">Uncharacterized protein</fullName>
    </submittedName>
</protein>
<name>A0A839HCZ9_9GAMM</name>